<dbReference type="InterPro" id="IPR000262">
    <property type="entry name" value="FMN-dep_DH"/>
</dbReference>
<evidence type="ECO:0000256" key="4">
    <source>
        <dbReference type="ARBA" id="ARBA00023002"/>
    </source>
</evidence>
<dbReference type="InterPro" id="IPR037350">
    <property type="entry name" value="LMO_FMN"/>
</dbReference>
<dbReference type="RefSeq" id="WP_058583293.1">
    <property type="nucleotide sequence ID" value="NZ_LOPU01000037.1"/>
</dbReference>
<dbReference type="GO" id="GO:0010181">
    <property type="term" value="F:FMN binding"/>
    <property type="evidence" value="ECO:0007669"/>
    <property type="project" value="InterPro"/>
</dbReference>
<evidence type="ECO:0000256" key="5">
    <source>
        <dbReference type="ARBA" id="ARBA00024042"/>
    </source>
</evidence>
<dbReference type="STRING" id="1514971.AUR64_01110"/>
<comment type="caution">
    <text evidence="8">The sequence shown here is derived from an EMBL/GenBank/DDBJ whole genome shotgun (WGS) entry which is preliminary data.</text>
</comment>
<dbReference type="Pfam" id="PF01070">
    <property type="entry name" value="FMN_dh"/>
    <property type="match status" value="1"/>
</dbReference>
<proteinExistence type="inferred from homology"/>
<feature type="domain" description="FMN hydroxy acid dehydrogenase" evidence="7">
    <location>
        <begin position="26"/>
        <end position="413"/>
    </location>
</feature>
<dbReference type="InterPro" id="IPR037396">
    <property type="entry name" value="FMN_HAD"/>
</dbReference>
<evidence type="ECO:0000256" key="2">
    <source>
        <dbReference type="ARBA" id="ARBA00022630"/>
    </source>
</evidence>
<dbReference type="PIRSF" id="PIRSF000138">
    <property type="entry name" value="Al-hdrx_acd_dh"/>
    <property type="match status" value="1"/>
</dbReference>
<dbReference type="FunFam" id="3.20.20.70:FF:000029">
    <property type="entry name" value="L-lactate dehydrogenase"/>
    <property type="match status" value="1"/>
</dbReference>
<accession>A0A0W1R3E0</accession>
<organism evidence="8 9">
    <name type="scientific">Haloprofundus marisrubri</name>
    <dbReference type="NCBI Taxonomy" id="1514971"/>
    <lineage>
        <taxon>Archaea</taxon>
        <taxon>Methanobacteriati</taxon>
        <taxon>Methanobacteriota</taxon>
        <taxon>Stenosarchaea group</taxon>
        <taxon>Halobacteria</taxon>
        <taxon>Halobacteriales</taxon>
        <taxon>Haloferacaceae</taxon>
        <taxon>Haloprofundus</taxon>
    </lineage>
</organism>
<dbReference type="SUPFAM" id="SSF51395">
    <property type="entry name" value="FMN-linked oxidoreductases"/>
    <property type="match status" value="1"/>
</dbReference>
<dbReference type="AlphaFoldDB" id="A0A0W1R3E0"/>
<dbReference type="Proteomes" id="UP000054387">
    <property type="component" value="Unassembled WGS sequence"/>
</dbReference>
<evidence type="ECO:0000256" key="1">
    <source>
        <dbReference type="ARBA" id="ARBA00001917"/>
    </source>
</evidence>
<dbReference type="PROSITE" id="PS51349">
    <property type="entry name" value="FMN_HYDROXY_ACID_DH_2"/>
    <property type="match status" value="1"/>
</dbReference>
<dbReference type="PANTHER" id="PTHR10578">
    <property type="entry name" value="S -2-HYDROXY-ACID OXIDASE-RELATED"/>
    <property type="match status" value="1"/>
</dbReference>
<name>A0A0W1R3E0_9EURY</name>
<reference evidence="8 9" key="1">
    <citation type="submission" date="2015-12" db="EMBL/GenBank/DDBJ databases">
        <title>Haloprofundus marisrubri gen. nov., sp. nov., an extremely halophilic archaeon isolated from the Discovery deep brine-seawater interface in the Red Sea.</title>
        <authorList>
            <person name="Zhang G."/>
            <person name="Stingl U."/>
            <person name="Rashid M."/>
        </authorList>
    </citation>
    <scope>NUCLEOTIDE SEQUENCE [LARGE SCALE GENOMIC DNA]</scope>
    <source>
        <strain evidence="8 9">SB9</strain>
    </source>
</reference>
<comment type="similarity">
    <text evidence="5">Belongs to the FMN-dependent alpha-hydroxy acid dehydrogenase family.</text>
</comment>
<evidence type="ECO:0000313" key="8">
    <source>
        <dbReference type="EMBL" id="KTG07865.1"/>
    </source>
</evidence>
<evidence type="ECO:0000259" key="7">
    <source>
        <dbReference type="PROSITE" id="PS51349"/>
    </source>
</evidence>
<dbReference type="InterPro" id="IPR013785">
    <property type="entry name" value="Aldolase_TIM"/>
</dbReference>
<dbReference type="EMBL" id="LOPU01000037">
    <property type="protein sequence ID" value="KTG07865.1"/>
    <property type="molecule type" value="Genomic_DNA"/>
</dbReference>
<evidence type="ECO:0000313" key="9">
    <source>
        <dbReference type="Proteomes" id="UP000054387"/>
    </source>
</evidence>
<dbReference type="OrthoDB" id="56968at2157"/>
<keyword evidence="9" id="KW-1185">Reference proteome</keyword>
<dbReference type="InterPro" id="IPR012133">
    <property type="entry name" value="Alpha-hydoxy_acid_DH_FMN"/>
</dbReference>
<keyword evidence="3" id="KW-0288">FMN</keyword>
<dbReference type="CDD" id="cd03332">
    <property type="entry name" value="LMO_FMN"/>
    <property type="match status" value="1"/>
</dbReference>
<dbReference type="GO" id="GO:0016614">
    <property type="term" value="F:oxidoreductase activity, acting on CH-OH group of donors"/>
    <property type="evidence" value="ECO:0007669"/>
    <property type="project" value="UniProtKB-ARBA"/>
</dbReference>
<dbReference type="PANTHER" id="PTHR10578:SF143">
    <property type="entry name" value="FMN-DEPENDENT ALPHA-HYDROXY ACID DEHYDROGENASE PB1A11.03"/>
    <property type="match status" value="1"/>
</dbReference>
<evidence type="ECO:0000256" key="3">
    <source>
        <dbReference type="ARBA" id="ARBA00022643"/>
    </source>
</evidence>
<dbReference type="PROSITE" id="PS00557">
    <property type="entry name" value="FMN_HYDROXY_ACID_DH_1"/>
    <property type="match status" value="1"/>
</dbReference>
<dbReference type="InterPro" id="IPR008259">
    <property type="entry name" value="FMN_hydac_DH_AS"/>
</dbReference>
<evidence type="ECO:0000256" key="6">
    <source>
        <dbReference type="SAM" id="MobiDB-lite"/>
    </source>
</evidence>
<dbReference type="Gene3D" id="3.20.20.70">
    <property type="entry name" value="Aldolase class I"/>
    <property type="match status" value="1"/>
</dbReference>
<gene>
    <name evidence="8" type="ORF">AUR64_01110</name>
</gene>
<keyword evidence="4" id="KW-0560">Oxidoreductase</keyword>
<comment type="cofactor">
    <cofactor evidence="1">
        <name>FMN</name>
        <dbReference type="ChEBI" id="CHEBI:58210"/>
    </cofactor>
</comment>
<protein>
    <submittedName>
        <fullName evidence="8">Alpha-hydroxy-acid oxidizing enzyme</fullName>
    </submittedName>
</protein>
<sequence>MTDDGMPDAPGNRRQVEVYMQGMADVTPDVPVSYEKLEAEALDALSPEAYDYVAGGAGEERTVSSNRRAFDKWRIVPRMLRGAADRDLTVELFGREYAYPLFLAPLGVQSIIHDEGELATARAAASLDFPFVLSSASSETLEDVADAADEASSSTSGADDEDGNEDAESHAPKWFQLYPSADRDISASFLERAEETGYEAIVVTVDTPMLGWRERDIERAYLPFLDGEGVANYFSDPAFRARLDDTPEDRPLLAIREFIDVFGDATLSWDDLDWLREQTDLPLLVKGILHPEDARQAVAHGADGLVVSNHGGRQIDAAIPALDALPGIIDAVGDKATILFDSGIRTGSDALVALALGAEAVLIGRPYAYGLALDGQQGVEAVCANVLADLDLTLGLCGYSAIGNVERSLLTRS</sequence>
<keyword evidence="2" id="KW-0285">Flavoprotein</keyword>
<feature type="region of interest" description="Disordered" evidence="6">
    <location>
        <begin position="143"/>
        <end position="171"/>
    </location>
</feature>